<dbReference type="Pfam" id="PF00027">
    <property type="entry name" value="cNMP_binding"/>
    <property type="match status" value="1"/>
</dbReference>
<dbReference type="Gene3D" id="2.60.120.10">
    <property type="entry name" value="Jelly Rolls"/>
    <property type="match status" value="1"/>
</dbReference>
<accession>A0ABY4GCQ8</accession>
<dbReference type="InterPro" id="IPR000595">
    <property type="entry name" value="cNMP-bd_dom"/>
</dbReference>
<dbReference type="PROSITE" id="PS50042">
    <property type="entry name" value="CNMP_BINDING_3"/>
    <property type="match status" value="1"/>
</dbReference>
<reference evidence="2" key="1">
    <citation type="submission" date="2022-04" db="EMBL/GenBank/DDBJ databases">
        <title>Hymenobacter sp. isolated from the air.</title>
        <authorList>
            <person name="Won M."/>
            <person name="Lee C.-M."/>
            <person name="Woen H.-Y."/>
            <person name="Kwon S.-W."/>
        </authorList>
    </citation>
    <scope>NUCLEOTIDE SEQUENCE</scope>
    <source>
        <strain evidence="2">5420S-77</strain>
        <plasmid evidence="2">unnamed1</plasmid>
    </source>
</reference>
<proteinExistence type="predicted"/>
<dbReference type="RefSeq" id="WP_245125994.1">
    <property type="nucleotide sequence ID" value="NZ_CP095062.1"/>
</dbReference>
<keyword evidence="2" id="KW-0614">Plasmid</keyword>
<evidence type="ECO:0000259" key="1">
    <source>
        <dbReference type="PROSITE" id="PS50042"/>
    </source>
</evidence>
<evidence type="ECO:0000313" key="2">
    <source>
        <dbReference type="EMBL" id="UOQ68613.1"/>
    </source>
</evidence>
<keyword evidence="3" id="KW-1185">Reference proteome</keyword>
<sequence>MFDVFAKYLLSKADFTADELQRIQAACLIRTLRKHQYLLQAGDVWTYNAFVAKGCMRSYTMDSKGTEHILNFAVENWWTGDQESLTTGQPSRYNIDAVEDSDVVLIRKEDFNQLRQELPVFNQLINSILHRSFMASQNRIHSAISYSAEEKYRDFLQRFPGLALRIPQHMVASYLGMTTETLSRIRRHLNKPA</sequence>
<gene>
    <name evidence="2" type="ORF">MUN86_24215</name>
</gene>
<dbReference type="InterPro" id="IPR014710">
    <property type="entry name" value="RmlC-like_jellyroll"/>
</dbReference>
<dbReference type="EMBL" id="CP095062">
    <property type="protein sequence ID" value="UOQ68613.1"/>
    <property type="molecule type" value="Genomic_DNA"/>
</dbReference>
<geneLocation type="plasmid" evidence="2 3">
    <name>unnamed1</name>
</geneLocation>
<dbReference type="Proteomes" id="UP000830401">
    <property type="component" value="Plasmid unnamed1"/>
</dbReference>
<evidence type="ECO:0000313" key="3">
    <source>
        <dbReference type="Proteomes" id="UP000830401"/>
    </source>
</evidence>
<protein>
    <submittedName>
        <fullName evidence="2">Crp/Fnr family transcriptional regulator</fullName>
    </submittedName>
</protein>
<dbReference type="InterPro" id="IPR018490">
    <property type="entry name" value="cNMP-bd_dom_sf"/>
</dbReference>
<organism evidence="2 3">
    <name type="scientific">Hymenobacter volaticus</name>
    <dbReference type="NCBI Taxonomy" id="2932254"/>
    <lineage>
        <taxon>Bacteria</taxon>
        <taxon>Pseudomonadati</taxon>
        <taxon>Bacteroidota</taxon>
        <taxon>Cytophagia</taxon>
        <taxon>Cytophagales</taxon>
        <taxon>Hymenobacteraceae</taxon>
        <taxon>Hymenobacter</taxon>
    </lineage>
</organism>
<feature type="domain" description="Cyclic nucleotide-binding" evidence="1">
    <location>
        <begin position="14"/>
        <end position="114"/>
    </location>
</feature>
<name>A0ABY4GCQ8_9BACT</name>
<dbReference type="SUPFAM" id="SSF51206">
    <property type="entry name" value="cAMP-binding domain-like"/>
    <property type="match status" value="1"/>
</dbReference>
<dbReference type="CDD" id="cd00038">
    <property type="entry name" value="CAP_ED"/>
    <property type="match status" value="1"/>
</dbReference>